<dbReference type="InterPro" id="IPR029061">
    <property type="entry name" value="THDP-binding"/>
</dbReference>
<dbReference type="SUPFAM" id="SSF52922">
    <property type="entry name" value="TK C-terminal domain-like"/>
    <property type="match status" value="1"/>
</dbReference>
<dbReference type="SUPFAM" id="SSF52518">
    <property type="entry name" value="Thiamin diphosphate-binding fold (THDP-binding)"/>
    <property type="match status" value="1"/>
</dbReference>
<proteinExistence type="predicted"/>
<organism evidence="5">
    <name type="scientific">Aerophobetes bacterium</name>
    <dbReference type="NCBI Taxonomy" id="2030807"/>
    <lineage>
        <taxon>Bacteria</taxon>
        <taxon>Candidatus Aerophobota</taxon>
    </lineage>
</organism>
<dbReference type="PANTHER" id="PTHR43257:SF2">
    <property type="entry name" value="PYRUVATE DEHYDROGENASE E1 COMPONENT SUBUNIT BETA"/>
    <property type="match status" value="1"/>
</dbReference>
<gene>
    <name evidence="5" type="ORF">ENG47_02035</name>
</gene>
<evidence type="ECO:0000256" key="2">
    <source>
        <dbReference type="ARBA" id="ARBA00023002"/>
    </source>
</evidence>
<dbReference type="SMART" id="SM00861">
    <property type="entry name" value="Transket_pyr"/>
    <property type="match status" value="1"/>
</dbReference>
<dbReference type="CDD" id="cd07036">
    <property type="entry name" value="TPP_PYR_E1-PDHc-beta_like"/>
    <property type="match status" value="1"/>
</dbReference>
<accession>A0A7V0QS05</accession>
<reference evidence="5" key="1">
    <citation type="journal article" date="2020" name="mSystems">
        <title>Genome- and Community-Level Interaction Insights into Carbon Utilization and Element Cycling Functions of Hydrothermarchaeota in Hydrothermal Sediment.</title>
        <authorList>
            <person name="Zhou Z."/>
            <person name="Liu Y."/>
            <person name="Xu W."/>
            <person name="Pan J."/>
            <person name="Luo Z.H."/>
            <person name="Li M."/>
        </authorList>
    </citation>
    <scope>NUCLEOTIDE SEQUENCE [LARGE SCALE GENOMIC DNA]</scope>
    <source>
        <strain evidence="5">HyVt-219</strain>
    </source>
</reference>
<dbReference type="Pfam" id="PF02780">
    <property type="entry name" value="Transketolase_C"/>
    <property type="match status" value="1"/>
</dbReference>
<comment type="caution">
    <text evidence="5">The sequence shown here is derived from an EMBL/GenBank/DDBJ whole genome shotgun (WGS) entry which is preliminary data.</text>
</comment>
<feature type="domain" description="Transketolase-like pyrimidine-binding" evidence="4">
    <location>
        <begin position="10"/>
        <end position="184"/>
    </location>
</feature>
<dbReference type="Pfam" id="PF02779">
    <property type="entry name" value="Transket_pyr"/>
    <property type="match status" value="1"/>
</dbReference>
<dbReference type="Gene3D" id="3.40.50.920">
    <property type="match status" value="1"/>
</dbReference>
<keyword evidence="2" id="KW-0560">Oxidoreductase</keyword>
<comment type="cofactor">
    <cofactor evidence="1">
        <name>thiamine diphosphate</name>
        <dbReference type="ChEBI" id="CHEBI:58937"/>
    </cofactor>
</comment>
<protein>
    <submittedName>
        <fullName evidence="5">Alpha-ketoacid dehydrogenase subunit beta</fullName>
    </submittedName>
</protein>
<dbReference type="Proteomes" id="UP000885660">
    <property type="component" value="Unassembled WGS sequence"/>
</dbReference>
<dbReference type="EMBL" id="DRBC01000113">
    <property type="protein sequence ID" value="HDN84522.1"/>
    <property type="molecule type" value="Genomic_DNA"/>
</dbReference>
<dbReference type="InterPro" id="IPR005475">
    <property type="entry name" value="Transketolase-like_Pyr-bd"/>
</dbReference>
<dbReference type="GO" id="GO:0016491">
    <property type="term" value="F:oxidoreductase activity"/>
    <property type="evidence" value="ECO:0007669"/>
    <property type="project" value="UniProtKB-KW"/>
</dbReference>
<dbReference type="FunFam" id="3.40.50.920:FF:000001">
    <property type="entry name" value="Pyruvate dehydrogenase E1 beta subunit"/>
    <property type="match status" value="1"/>
</dbReference>
<dbReference type="AlphaFoldDB" id="A0A7V0QS05"/>
<sequence length="347" mass="37626">MYMPEIKQIDTIAEALREALREEMQRDPAVILLGEDIGEFGGAFQVTRGLIKEFGKERVRNTPISEIAIIGTAIGAALTGMRPVAEIQYADFLTCCMDQIANQAAKIRLMTGGQAKVPIVIRAPVGSATRGAQHGQSVEAWFMHTPGLKVAVPSTPYEAKGLLKMAIRDDNPVMFFEHKLLYGSRSPGGKLKGTEGAVTTVKPAPYEEYTIPFGKADVKKEGKDVTVVATLLMVHKALRVAERLEKEEGISVEVIDPCTLVPLDEETILNSVKKTGRLVVISEDCTRGGVGSEIAAIVAEKALDFLDAPIKRVGALNTPIPFAPNVEKHVIPNEERIFLAIKEVLSS</sequence>
<dbReference type="PANTHER" id="PTHR43257">
    <property type="entry name" value="PYRUVATE DEHYDROGENASE E1 COMPONENT BETA SUBUNIT"/>
    <property type="match status" value="1"/>
</dbReference>
<dbReference type="Gene3D" id="3.40.50.970">
    <property type="match status" value="1"/>
</dbReference>
<keyword evidence="3" id="KW-0786">Thiamine pyrophosphate</keyword>
<name>A0A7V0QS05_UNCAE</name>
<evidence type="ECO:0000259" key="4">
    <source>
        <dbReference type="SMART" id="SM00861"/>
    </source>
</evidence>
<dbReference type="NCBIfam" id="NF006667">
    <property type="entry name" value="PRK09212.1"/>
    <property type="match status" value="1"/>
</dbReference>
<dbReference type="InterPro" id="IPR009014">
    <property type="entry name" value="Transketo_C/PFOR_II"/>
</dbReference>
<dbReference type="InterPro" id="IPR033248">
    <property type="entry name" value="Transketolase_C"/>
</dbReference>
<dbReference type="FunFam" id="3.40.50.970:FF:000001">
    <property type="entry name" value="Pyruvate dehydrogenase E1 beta subunit"/>
    <property type="match status" value="1"/>
</dbReference>
<evidence type="ECO:0000256" key="1">
    <source>
        <dbReference type="ARBA" id="ARBA00001964"/>
    </source>
</evidence>
<evidence type="ECO:0000313" key="5">
    <source>
        <dbReference type="EMBL" id="HDN84522.1"/>
    </source>
</evidence>
<evidence type="ECO:0000256" key="3">
    <source>
        <dbReference type="ARBA" id="ARBA00023052"/>
    </source>
</evidence>